<evidence type="ECO:0000256" key="1">
    <source>
        <dbReference type="SAM" id="MobiDB-lite"/>
    </source>
</evidence>
<name>A0A7S1UVB7_9STRA</name>
<protein>
    <submittedName>
        <fullName evidence="2">Uncharacterized protein</fullName>
    </submittedName>
</protein>
<sequence length="234" mass="24877">MQVVRNLNEASPEHSTLGQWYDGTDGLFTVAFAEGPEGGCGPGALIGHNLVDGSCRTFVGEENGYPYPPSNTHMSALSHLNPGWVAVSSIGVANWGQTENAGQELLDNELYLVDTRPNGDVCRIGHHRSWGRGGSMGYWAEPHVVISPSGTRILYGSDWQGSGSVDSYVVELPAHTRAEPTDFSEGWKPTPAPAAPNEAPSIRTTQPIAVSASFGACSHCWSLTAGSLLILLFV</sequence>
<feature type="region of interest" description="Disordered" evidence="1">
    <location>
        <begin position="179"/>
        <end position="199"/>
    </location>
</feature>
<reference evidence="2" key="1">
    <citation type="submission" date="2021-01" db="EMBL/GenBank/DDBJ databases">
        <authorList>
            <person name="Corre E."/>
            <person name="Pelletier E."/>
            <person name="Niang G."/>
            <person name="Scheremetjew M."/>
            <person name="Finn R."/>
            <person name="Kale V."/>
            <person name="Holt S."/>
            <person name="Cochrane G."/>
            <person name="Meng A."/>
            <person name="Brown T."/>
            <person name="Cohen L."/>
        </authorList>
    </citation>
    <scope>NUCLEOTIDE SEQUENCE</scope>
    <source>
        <strain evidence="2">CCMP 410</strain>
    </source>
</reference>
<evidence type="ECO:0000313" key="2">
    <source>
        <dbReference type="EMBL" id="CAD9279679.1"/>
    </source>
</evidence>
<gene>
    <name evidence="2" type="ORF">GOCE00092_LOCUS8589</name>
</gene>
<dbReference type="Gene3D" id="2.130.10.10">
    <property type="entry name" value="YVTN repeat-like/Quinoprotein amine dehydrogenase"/>
    <property type="match status" value="1"/>
</dbReference>
<dbReference type="InterPro" id="IPR015943">
    <property type="entry name" value="WD40/YVTN_repeat-like_dom_sf"/>
</dbReference>
<proteinExistence type="predicted"/>
<dbReference type="EMBL" id="HBGK01017145">
    <property type="protein sequence ID" value="CAD9279679.1"/>
    <property type="molecule type" value="Transcribed_RNA"/>
</dbReference>
<accession>A0A7S1UVB7</accession>
<dbReference type="AlphaFoldDB" id="A0A7S1UVB7"/>
<organism evidence="2">
    <name type="scientific">Grammatophora oceanica</name>
    <dbReference type="NCBI Taxonomy" id="210454"/>
    <lineage>
        <taxon>Eukaryota</taxon>
        <taxon>Sar</taxon>
        <taxon>Stramenopiles</taxon>
        <taxon>Ochrophyta</taxon>
        <taxon>Bacillariophyta</taxon>
        <taxon>Fragilariophyceae</taxon>
        <taxon>Fragilariophycidae</taxon>
        <taxon>Rhabdonematales</taxon>
        <taxon>Grammatophoraceae</taxon>
        <taxon>Grammatophora</taxon>
    </lineage>
</organism>